<dbReference type="SUPFAM" id="SSF51905">
    <property type="entry name" value="FAD/NAD(P)-binding domain"/>
    <property type="match status" value="1"/>
</dbReference>
<organism evidence="2 3">
    <name type="scientific">Mycetomoellerius zeteki</name>
    <dbReference type="NCBI Taxonomy" id="64791"/>
    <lineage>
        <taxon>Eukaryota</taxon>
        <taxon>Metazoa</taxon>
        <taxon>Ecdysozoa</taxon>
        <taxon>Arthropoda</taxon>
        <taxon>Hexapoda</taxon>
        <taxon>Insecta</taxon>
        <taxon>Pterygota</taxon>
        <taxon>Neoptera</taxon>
        <taxon>Endopterygota</taxon>
        <taxon>Hymenoptera</taxon>
        <taxon>Apocrita</taxon>
        <taxon>Aculeata</taxon>
        <taxon>Formicoidea</taxon>
        <taxon>Formicidae</taxon>
        <taxon>Myrmicinae</taxon>
        <taxon>Mycetomoellerius</taxon>
    </lineage>
</organism>
<dbReference type="Pfam" id="PF01593">
    <property type="entry name" value="Amino_oxidase"/>
    <property type="match status" value="1"/>
</dbReference>
<evidence type="ECO:0000313" key="3">
    <source>
        <dbReference type="Proteomes" id="UP000075809"/>
    </source>
</evidence>
<name>A0A151X5J1_9HYME</name>
<dbReference type="STRING" id="64791.A0A151X5J1"/>
<dbReference type="EMBL" id="KQ982510">
    <property type="protein sequence ID" value="KYQ55637.1"/>
    <property type="molecule type" value="Genomic_DNA"/>
</dbReference>
<dbReference type="Gene3D" id="3.50.50.60">
    <property type="entry name" value="FAD/NAD(P)-binding domain"/>
    <property type="match status" value="1"/>
</dbReference>
<accession>A0A151X5J1</accession>
<evidence type="ECO:0000259" key="1">
    <source>
        <dbReference type="Pfam" id="PF01593"/>
    </source>
</evidence>
<dbReference type="InterPro" id="IPR036188">
    <property type="entry name" value="FAD/NAD-bd_sf"/>
</dbReference>
<dbReference type="InterPro" id="IPR050281">
    <property type="entry name" value="Flavin_monoamine_oxidase"/>
</dbReference>
<dbReference type="PANTHER" id="PTHR10742">
    <property type="entry name" value="FLAVIN MONOAMINE OXIDASE"/>
    <property type="match status" value="1"/>
</dbReference>
<proteinExistence type="predicted"/>
<gene>
    <name evidence="2" type="ORF">ALC60_05481</name>
</gene>
<feature type="domain" description="Amine oxidase" evidence="1">
    <location>
        <begin position="15"/>
        <end position="101"/>
    </location>
</feature>
<dbReference type="PANTHER" id="PTHR10742:SF398">
    <property type="entry name" value="AMINE OXIDASE DOMAIN-CONTAINING PROTEIN-RELATED"/>
    <property type="match status" value="1"/>
</dbReference>
<keyword evidence="3" id="KW-1185">Reference proteome</keyword>
<evidence type="ECO:0000313" key="2">
    <source>
        <dbReference type="EMBL" id="KYQ55637.1"/>
    </source>
</evidence>
<dbReference type="PRINTS" id="PR00419">
    <property type="entry name" value="ADXRDTASE"/>
</dbReference>
<dbReference type="GO" id="GO:0046592">
    <property type="term" value="F:polyamine oxidase activity"/>
    <property type="evidence" value="ECO:0007669"/>
    <property type="project" value="TreeGrafter"/>
</dbReference>
<sequence>MSKETKIVIVGAGAAGIAAASRLLQRGVNDFVILEANDKIGGRIYTKDFGENVVDLGAQWVHGESGNVVFDLASKHDLLDSFAVLYDSNKHEFITINGEVISNDESNEALMIYYNNLNKVKQEKFKEERGSFGDFFIRE</sequence>
<dbReference type="AlphaFoldDB" id="A0A151X5J1"/>
<reference evidence="2 3" key="1">
    <citation type="submission" date="2015-09" db="EMBL/GenBank/DDBJ databases">
        <title>Trachymyrmex zeteki WGS genome.</title>
        <authorList>
            <person name="Nygaard S."/>
            <person name="Hu H."/>
            <person name="Boomsma J."/>
            <person name="Zhang G."/>
        </authorList>
    </citation>
    <scope>NUCLEOTIDE SEQUENCE [LARGE SCALE GENOMIC DNA]</scope>
    <source>
        <strain evidence="2">Tzet28-1</strain>
        <tissue evidence="2">Whole body</tissue>
    </source>
</reference>
<protein>
    <recommendedName>
        <fullName evidence="1">Amine oxidase domain-containing protein</fullName>
    </recommendedName>
</protein>
<dbReference type="Proteomes" id="UP000075809">
    <property type="component" value="Unassembled WGS sequence"/>
</dbReference>
<dbReference type="InterPro" id="IPR002937">
    <property type="entry name" value="Amino_oxidase"/>
</dbReference>